<evidence type="ECO:0000256" key="3">
    <source>
        <dbReference type="ARBA" id="ARBA00022553"/>
    </source>
</evidence>
<feature type="transmembrane region" description="Helical" evidence="9">
    <location>
        <begin position="87"/>
        <end position="106"/>
    </location>
</feature>
<dbReference type="InterPro" id="IPR003661">
    <property type="entry name" value="HisK_dim/P_dom"/>
</dbReference>
<keyword evidence="4" id="KW-0808">Transferase</keyword>
<dbReference type="InterPro" id="IPR004358">
    <property type="entry name" value="Sig_transdc_His_kin-like_C"/>
</dbReference>
<dbReference type="InterPro" id="IPR036097">
    <property type="entry name" value="HisK_dim/P_sf"/>
</dbReference>
<dbReference type="GO" id="GO:0005524">
    <property type="term" value="F:ATP binding"/>
    <property type="evidence" value="ECO:0007669"/>
    <property type="project" value="UniProtKB-KW"/>
</dbReference>
<accession>A0A250IVZ6</accession>
<keyword evidence="8" id="KW-0902">Two-component regulatory system</keyword>
<organism evidence="11 12">
    <name type="scientific">Cystobacter fuscus</name>
    <dbReference type="NCBI Taxonomy" id="43"/>
    <lineage>
        <taxon>Bacteria</taxon>
        <taxon>Pseudomonadati</taxon>
        <taxon>Myxococcota</taxon>
        <taxon>Myxococcia</taxon>
        <taxon>Myxococcales</taxon>
        <taxon>Cystobacterineae</taxon>
        <taxon>Archangiaceae</taxon>
        <taxon>Cystobacter</taxon>
    </lineage>
</organism>
<keyword evidence="9" id="KW-0812">Transmembrane</keyword>
<feature type="transmembrane region" description="Helical" evidence="9">
    <location>
        <begin position="134"/>
        <end position="152"/>
    </location>
</feature>
<dbReference type="PANTHER" id="PTHR43065">
    <property type="entry name" value="SENSOR HISTIDINE KINASE"/>
    <property type="match status" value="1"/>
</dbReference>
<dbReference type="Pfam" id="PF02518">
    <property type="entry name" value="HATPase_c"/>
    <property type="match status" value="1"/>
</dbReference>
<protein>
    <recommendedName>
        <fullName evidence="2">histidine kinase</fullName>
        <ecNumber evidence="2">2.7.13.3</ecNumber>
    </recommendedName>
</protein>
<evidence type="ECO:0000256" key="5">
    <source>
        <dbReference type="ARBA" id="ARBA00022741"/>
    </source>
</evidence>
<proteinExistence type="predicted"/>
<dbReference type="SUPFAM" id="SSF47384">
    <property type="entry name" value="Homodimeric domain of signal transducing histidine kinase"/>
    <property type="match status" value="1"/>
</dbReference>
<keyword evidence="6 11" id="KW-0418">Kinase</keyword>
<reference evidence="11 12" key="1">
    <citation type="submission" date="2017-06" db="EMBL/GenBank/DDBJ databases">
        <title>Sequencing and comparative analysis of myxobacterial genomes.</title>
        <authorList>
            <person name="Rupp O."/>
            <person name="Goesmann A."/>
            <person name="Sogaard-Andersen L."/>
        </authorList>
    </citation>
    <scope>NUCLEOTIDE SEQUENCE [LARGE SCALE GENOMIC DNA]</scope>
    <source>
        <strain evidence="11 12">DSM 52655</strain>
    </source>
</reference>
<dbReference type="CDD" id="cd00082">
    <property type="entry name" value="HisKA"/>
    <property type="match status" value="1"/>
</dbReference>
<dbReference type="Gene3D" id="3.30.565.10">
    <property type="entry name" value="Histidine kinase-like ATPase, C-terminal domain"/>
    <property type="match status" value="1"/>
</dbReference>
<dbReference type="InterPro" id="IPR036890">
    <property type="entry name" value="HATPase_C_sf"/>
</dbReference>
<evidence type="ECO:0000259" key="10">
    <source>
        <dbReference type="PROSITE" id="PS50109"/>
    </source>
</evidence>
<dbReference type="EC" id="2.7.13.3" evidence="2"/>
<keyword evidence="9" id="KW-1133">Transmembrane helix</keyword>
<comment type="catalytic activity">
    <reaction evidence="1">
        <text>ATP + protein L-histidine = ADP + protein N-phospho-L-histidine.</text>
        <dbReference type="EC" id="2.7.13.3"/>
    </reaction>
</comment>
<evidence type="ECO:0000256" key="6">
    <source>
        <dbReference type="ARBA" id="ARBA00022777"/>
    </source>
</evidence>
<keyword evidence="9" id="KW-0472">Membrane</keyword>
<evidence type="ECO:0000256" key="1">
    <source>
        <dbReference type="ARBA" id="ARBA00000085"/>
    </source>
</evidence>
<dbReference type="SMART" id="SM00387">
    <property type="entry name" value="HATPase_c"/>
    <property type="match status" value="1"/>
</dbReference>
<dbReference type="SUPFAM" id="SSF55874">
    <property type="entry name" value="ATPase domain of HSP90 chaperone/DNA topoisomerase II/histidine kinase"/>
    <property type="match status" value="1"/>
</dbReference>
<evidence type="ECO:0000256" key="8">
    <source>
        <dbReference type="ARBA" id="ARBA00023012"/>
    </source>
</evidence>
<dbReference type="PANTHER" id="PTHR43065:SF10">
    <property type="entry name" value="PEROXIDE STRESS-ACTIVATED HISTIDINE KINASE MAK3"/>
    <property type="match status" value="1"/>
</dbReference>
<dbReference type="Proteomes" id="UP000217257">
    <property type="component" value="Chromosome"/>
</dbReference>
<dbReference type="InterPro" id="IPR005467">
    <property type="entry name" value="His_kinase_dom"/>
</dbReference>
<sequence>MRSVDEGLTPGVLEAETRAREARLADEQRLFYAASLTWVLFWSADMLSVLRPTWDTLALRCVWAGLTVLSGRSLPRAGPVRRSMLRILSGVILPNVFFGLIIYRLGGLNSPIFHWLCLMPAVSLLMGRGLWHGAVSTLLMLMVAGSMLWAGGAPKERFLSWIPMLIVESVGIQLTFFYQRLLLERAKAAAEQKLARRALDESNERALRAEQMAQLGQLAAGVAHEVRNPLAYIQANLRFLQEEARPTGDASDSEYAAALQETMHGVERIHQIVRDLTALSRSEQPEPVSPCDLGPVIDTSVRLASVRLKTLVRLAVEVPETPRARAEPRRLGQVLLNLLLNAADAIEEAKVSDGRVALRVQVDEERVRVLVEDNGPGIRAEHLSRLFTSFFTTKAPGKGTGLGLALSRQYVESFGGTLRAENRSEGGARFIVELPAA</sequence>
<feature type="domain" description="Histidine kinase" evidence="10">
    <location>
        <begin position="221"/>
        <end position="437"/>
    </location>
</feature>
<evidence type="ECO:0000313" key="11">
    <source>
        <dbReference type="EMBL" id="ATB35377.1"/>
    </source>
</evidence>
<dbReference type="SMART" id="SM00388">
    <property type="entry name" value="HisKA"/>
    <property type="match status" value="1"/>
</dbReference>
<evidence type="ECO:0000256" key="7">
    <source>
        <dbReference type="ARBA" id="ARBA00022840"/>
    </source>
</evidence>
<dbReference type="AlphaFoldDB" id="A0A250IVZ6"/>
<evidence type="ECO:0000313" key="12">
    <source>
        <dbReference type="Proteomes" id="UP000217257"/>
    </source>
</evidence>
<gene>
    <name evidence="11" type="ORF">CYFUS_000790</name>
</gene>
<evidence type="ECO:0000256" key="9">
    <source>
        <dbReference type="SAM" id="Phobius"/>
    </source>
</evidence>
<dbReference type="KEGG" id="cfus:CYFUS_000790"/>
<name>A0A250IVZ6_9BACT</name>
<dbReference type="EMBL" id="CP022098">
    <property type="protein sequence ID" value="ATB35377.1"/>
    <property type="molecule type" value="Genomic_DNA"/>
</dbReference>
<dbReference type="Gene3D" id="1.10.287.130">
    <property type="match status" value="1"/>
</dbReference>
<keyword evidence="7" id="KW-0067">ATP-binding</keyword>
<feature type="transmembrane region" description="Helical" evidence="9">
    <location>
        <begin position="158"/>
        <end position="178"/>
    </location>
</feature>
<dbReference type="GO" id="GO:0000155">
    <property type="term" value="F:phosphorelay sensor kinase activity"/>
    <property type="evidence" value="ECO:0007669"/>
    <property type="project" value="InterPro"/>
</dbReference>
<dbReference type="PRINTS" id="PR00344">
    <property type="entry name" value="BCTRLSENSOR"/>
</dbReference>
<keyword evidence="3" id="KW-0597">Phosphoprotein</keyword>
<keyword evidence="5" id="KW-0547">Nucleotide-binding</keyword>
<dbReference type="Pfam" id="PF00512">
    <property type="entry name" value="HisKA"/>
    <property type="match status" value="1"/>
</dbReference>
<evidence type="ECO:0000256" key="2">
    <source>
        <dbReference type="ARBA" id="ARBA00012438"/>
    </source>
</evidence>
<dbReference type="PROSITE" id="PS50109">
    <property type="entry name" value="HIS_KIN"/>
    <property type="match status" value="1"/>
</dbReference>
<evidence type="ECO:0000256" key="4">
    <source>
        <dbReference type="ARBA" id="ARBA00022679"/>
    </source>
</evidence>
<dbReference type="InterPro" id="IPR003594">
    <property type="entry name" value="HATPase_dom"/>
</dbReference>